<sequence length="107" mass="12514">MQALHRKLWARTIKRQADEAFRSYSHVRVLKQSFETLVSAESSDFDEFEPHDYDDREKATSFLLKRLLSSLQLWQQELKCHNLGTHEPEEIGACVRALKKPKIQVSS</sequence>
<name>A0A3S0HCV2_9BURK</name>
<proteinExistence type="predicted"/>
<evidence type="ECO:0000313" key="1">
    <source>
        <dbReference type="EMBL" id="RTQ32844.1"/>
    </source>
</evidence>
<keyword evidence="2" id="KW-1185">Reference proteome</keyword>
<comment type="caution">
    <text evidence="1">The sequence shown here is derived from an EMBL/GenBank/DDBJ whole genome shotgun (WGS) entry which is preliminary data.</text>
</comment>
<gene>
    <name evidence="1" type="ORF">EJP69_19205</name>
</gene>
<evidence type="ECO:0000313" key="2">
    <source>
        <dbReference type="Proteomes" id="UP000267418"/>
    </source>
</evidence>
<accession>A0A3S0HCV2</accession>
<dbReference type="RefSeq" id="WP_148112195.1">
    <property type="nucleotide sequence ID" value="NZ_RXOE01000005.1"/>
</dbReference>
<dbReference type="EMBL" id="RXOE01000005">
    <property type="protein sequence ID" value="RTQ32844.1"/>
    <property type="molecule type" value="Genomic_DNA"/>
</dbReference>
<dbReference type="AlphaFoldDB" id="A0A3S0HCV2"/>
<reference evidence="1 2" key="1">
    <citation type="submission" date="2018-12" db="EMBL/GenBank/DDBJ databases">
        <title>The genome of Variovorax gossypii DSM 100435.</title>
        <authorList>
            <person name="Gao J."/>
            <person name="Sun J."/>
        </authorList>
    </citation>
    <scope>NUCLEOTIDE SEQUENCE [LARGE SCALE GENOMIC DNA]</scope>
    <source>
        <strain evidence="1 2">DSM 100435</strain>
    </source>
</reference>
<dbReference type="Proteomes" id="UP000267418">
    <property type="component" value="Unassembled WGS sequence"/>
</dbReference>
<organism evidence="1 2">
    <name type="scientific">Variovorax gossypii</name>
    <dbReference type="NCBI Taxonomy" id="1679495"/>
    <lineage>
        <taxon>Bacteria</taxon>
        <taxon>Pseudomonadati</taxon>
        <taxon>Pseudomonadota</taxon>
        <taxon>Betaproteobacteria</taxon>
        <taxon>Burkholderiales</taxon>
        <taxon>Comamonadaceae</taxon>
        <taxon>Variovorax</taxon>
    </lineage>
</organism>
<protein>
    <submittedName>
        <fullName evidence="1">Uncharacterized protein</fullName>
    </submittedName>
</protein>